<dbReference type="STRING" id="215243.A0A0D2BIQ4"/>
<dbReference type="GO" id="GO:0045944">
    <property type="term" value="P:positive regulation of transcription by RNA polymerase II"/>
    <property type="evidence" value="ECO:0007669"/>
    <property type="project" value="TreeGrafter"/>
</dbReference>
<feature type="region of interest" description="Disordered" evidence="4">
    <location>
        <begin position="236"/>
        <end position="273"/>
    </location>
</feature>
<dbReference type="GO" id="GO:0005634">
    <property type="term" value="C:nucleus"/>
    <property type="evidence" value="ECO:0007669"/>
    <property type="project" value="TreeGrafter"/>
</dbReference>
<accession>A0A0D2BIQ4</accession>
<feature type="compositionally biased region" description="Polar residues" evidence="4">
    <location>
        <begin position="251"/>
        <end position="260"/>
    </location>
</feature>
<keyword evidence="3" id="KW-0539">Nucleus</keyword>
<evidence type="ECO:0000313" key="5">
    <source>
        <dbReference type="EMBL" id="KIW37287.1"/>
    </source>
</evidence>
<evidence type="ECO:0000256" key="2">
    <source>
        <dbReference type="ARBA" id="ARBA00023163"/>
    </source>
</evidence>
<dbReference type="InterPro" id="IPR001138">
    <property type="entry name" value="Zn2Cys6_DnaBD"/>
</dbReference>
<dbReference type="OrthoDB" id="4525710at2759"/>
<dbReference type="CDD" id="cd00067">
    <property type="entry name" value="GAL4"/>
    <property type="match status" value="1"/>
</dbReference>
<evidence type="ECO:0000256" key="3">
    <source>
        <dbReference type="ARBA" id="ARBA00023242"/>
    </source>
</evidence>
<keyword evidence="1" id="KW-0805">Transcription regulation</keyword>
<evidence type="ECO:0000256" key="4">
    <source>
        <dbReference type="SAM" id="MobiDB-lite"/>
    </source>
</evidence>
<feature type="compositionally biased region" description="Low complexity" evidence="4">
    <location>
        <begin position="168"/>
        <end position="182"/>
    </location>
</feature>
<dbReference type="EMBL" id="KN847345">
    <property type="protein sequence ID" value="KIW37287.1"/>
    <property type="molecule type" value="Genomic_DNA"/>
</dbReference>
<dbReference type="GO" id="GO:0008270">
    <property type="term" value="F:zinc ion binding"/>
    <property type="evidence" value="ECO:0007669"/>
    <property type="project" value="InterPro"/>
</dbReference>
<feature type="compositionally biased region" description="Basic and acidic residues" evidence="4">
    <location>
        <begin position="136"/>
        <end position="158"/>
    </location>
</feature>
<keyword evidence="6" id="KW-1185">Reference proteome</keyword>
<gene>
    <name evidence="5" type="ORF">PV06_10628</name>
</gene>
<dbReference type="PANTHER" id="PTHR37534:SF2">
    <property type="entry name" value="N-ACETYLTRANSFERASE DOMAIN-CONTAINING PROTEIN"/>
    <property type="match status" value="1"/>
</dbReference>
<dbReference type="PANTHER" id="PTHR37534">
    <property type="entry name" value="TRANSCRIPTIONAL ACTIVATOR PROTEIN UGA3"/>
    <property type="match status" value="1"/>
</dbReference>
<reference evidence="5 6" key="1">
    <citation type="submission" date="2015-01" db="EMBL/GenBank/DDBJ databases">
        <title>The Genome Sequence of Exophiala oligosperma CBS72588.</title>
        <authorList>
            <consortium name="The Broad Institute Genomics Platform"/>
            <person name="Cuomo C."/>
            <person name="de Hoog S."/>
            <person name="Gorbushina A."/>
            <person name="Stielow B."/>
            <person name="Teixiera M."/>
            <person name="Abouelleil A."/>
            <person name="Chapman S.B."/>
            <person name="Priest M."/>
            <person name="Young S.K."/>
            <person name="Wortman J."/>
            <person name="Nusbaum C."/>
            <person name="Birren B."/>
        </authorList>
    </citation>
    <scope>NUCLEOTIDE SEQUENCE [LARGE SCALE GENOMIC DNA]</scope>
    <source>
        <strain evidence="5 6">CBS 72588</strain>
    </source>
</reference>
<protein>
    <recommendedName>
        <fullName evidence="7">Zn(2)-C6 fungal-type domain-containing protein</fullName>
    </recommendedName>
</protein>
<proteinExistence type="predicted"/>
<sequence>MDLTPSKVSELRIVVENGDSDGDLGAGVRRKRRLAPWKHLKCDYASSVCARCQKSGEKCIRTADRVKFRHGSSAKYDSKGFAASQVWVRPNKSSGRWFSKQPQQPSANLVFELKYIDETAEIAAIYGQSEEDSDIDHESQRERRQRQDQQQDQQHEQRNGQMQEEGGSAQSQSDIADASQLDPDFTPTYTADDLPEEFQNPSTALFSTADANSSPSDCLRDSSQLCDTSWKQRFQTEQSTAGQSDRLRGFSGSQTSVPFPSTTQSRSVRDTSTRSSFSSGLVKIPPSAVSQTASSELEVTLLRYFIDVLACWFDICDPEKHFALIVPHRARWCPPLKTALLASSARHMTRVCNPMSKPGFVYVHDGEVLPDLTEETALHYHSECIKDLVQRSMNMEQPQDASLLAAAIILRFYEEIDAPLREDPGDNELFLRVINVFIDAQIPSAPVVPHSSPVITGPEIATNPYGSLLFSPQITSSPNAPSQISSRNEFPSHWRTDGLRQAGFWVAFRQEVHSAFLKQRPFNLSLARCEAFRSFSPAEDAVWADRLVVFCADVLEFCYNDNKDQASQQKPVESTKDRWLTLKRYEKTWREVLPASFEPIYYRDPNRFKGEVFPQICYMVDCHVVGVQYVELAKILLSVYDPTRPKLGPGYIASMRSLSSEVQAAVLRLCGIATSNRKCPPALVTAFLAIAMCGEYFQDPLEQEALLGLLDEMETNGWPAGDTRQTLKEAWHRASE</sequence>
<evidence type="ECO:0000313" key="6">
    <source>
        <dbReference type="Proteomes" id="UP000053342"/>
    </source>
</evidence>
<dbReference type="AlphaFoldDB" id="A0A0D2BIQ4"/>
<evidence type="ECO:0000256" key="1">
    <source>
        <dbReference type="ARBA" id="ARBA00023015"/>
    </source>
</evidence>
<dbReference type="GO" id="GO:0000981">
    <property type="term" value="F:DNA-binding transcription factor activity, RNA polymerase II-specific"/>
    <property type="evidence" value="ECO:0007669"/>
    <property type="project" value="InterPro"/>
</dbReference>
<keyword evidence="2" id="KW-0804">Transcription</keyword>
<dbReference type="Proteomes" id="UP000053342">
    <property type="component" value="Unassembled WGS sequence"/>
</dbReference>
<organism evidence="5 6">
    <name type="scientific">Exophiala oligosperma</name>
    <dbReference type="NCBI Taxonomy" id="215243"/>
    <lineage>
        <taxon>Eukaryota</taxon>
        <taxon>Fungi</taxon>
        <taxon>Dikarya</taxon>
        <taxon>Ascomycota</taxon>
        <taxon>Pezizomycotina</taxon>
        <taxon>Eurotiomycetes</taxon>
        <taxon>Chaetothyriomycetidae</taxon>
        <taxon>Chaetothyriales</taxon>
        <taxon>Herpotrichiellaceae</taxon>
        <taxon>Exophiala</taxon>
    </lineage>
</organism>
<dbReference type="HOGENOM" id="CLU_008719_1_1_1"/>
<dbReference type="VEuPathDB" id="FungiDB:PV06_10628"/>
<feature type="region of interest" description="Disordered" evidence="4">
    <location>
        <begin position="127"/>
        <end position="196"/>
    </location>
</feature>
<dbReference type="GO" id="GO:0000976">
    <property type="term" value="F:transcription cis-regulatory region binding"/>
    <property type="evidence" value="ECO:0007669"/>
    <property type="project" value="TreeGrafter"/>
</dbReference>
<dbReference type="GeneID" id="27362702"/>
<name>A0A0D2BIQ4_9EURO</name>
<evidence type="ECO:0008006" key="7">
    <source>
        <dbReference type="Google" id="ProtNLM"/>
    </source>
</evidence>
<dbReference type="RefSeq" id="XP_016257503.1">
    <property type="nucleotide sequence ID" value="XM_016412195.1"/>
</dbReference>